<evidence type="ECO:0000313" key="8">
    <source>
        <dbReference type="Proteomes" id="UP000218810"/>
    </source>
</evidence>
<dbReference type="PRINTS" id="PR00368">
    <property type="entry name" value="FADPNR"/>
</dbReference>
<keyword evidence="8" id="KW-1185">Reference proteome</keyword>
<name>A0A2A2WQ16_9ACTN</name>
<reference evidence="8" key="1">
    <citation type="submission" date="2017-09" db="EMBL/GenBank/DDBJ databases">
        <authorList>
            <person name="Zhang Y."/>
            <person name="Huang X."/>
            <person name="Liu J."/>
            <person name="Lu L."/>
            <person name="Peng K."/>
        </authorList>
    </citation>
    <scope>NUCLEOTIDE SEQUENCE [LARGE SCALE GENOMIC DNA]</scope>
    <source>
        <strain evidence="8">S-XJ-1</strain>
    </source>
</reference>
<feature type="domain" description="FAD/NAD(P)-binding" evidence="6">
    <location>
        <begin position="5"/>
        <end position="307"/>
    </location>
</feature>
<comment type="similarity">
    <text evidence="1">Belongs to the FAD-dependent oxidoreductase family.</text>
</comment>
<gene>
    <name evidence="7" type="ORF">CEY15_09640</name>
</gene>
<proteinExistence type="inferred from homology"/>
<dbReference type="Pfam" id="PF07992">
    <property type="entry name" value="Pyr_redox_2"/>
    <property type="match status" value="1"/>
</dbReference>
<dbReference type="PRINTS" id="PR00411">
    <property type="entry name" value="PNDRDTASEI"/>
</dbReference>
<dbReference type="GO" id="GO:0005737">
    <property type="term" value="C:cytoplasm"/>
    <property type="evidence" value="ECO:0007669"/>
    <property type="project" value="TreeGrafter"/>
</dbReference>
<dbReference type="PANTHER" id="PTHR43735:SF3">
    <property type="entry name" value="FERROPTOSIS SUPPRESSOR PROTEIN 1"/>
    <property type="match status" value="1"/>
</dbReference>
<dbReference type="InterPro" id="IPR023753">
    <property type="entry name" value="FAD/NAD-binding_dom"/>
</dbReference>
<keyword evidence="4" id="KW-0560">Oxidoreductase</keyword>
<dbReference type="SUPFAM" id="SSF51905">
    <property type="entry name" value="FAD/NAD(P)-binding domain"/>
    <property type="match status" value="2"/>
</dbReference>
<dbReference type="GO" id="GO:0004174">
    <property type="term" value="F:electron-transferring-flavoprotein dehydrogenase activity"/>
    <property type="evidence" value="ECO:0007669"/>
    <property type="project" value="TreeGrafter"/>
</dbReference>
<accession>A0A2A2WQ16</accession>
<dbReference type="EMBL" id="NTGA01000016">
    <property type="protein sequence ID" value="PAY23296.1"/>
    <property type="molecule type" value="Genomic_DNA"/>
</dbReference>
<organism evidence="7 8">
    <name type="scientific">Dietzia natronolimnaea</name>
    <dbReference type="NCBI Taxonomy" id="161920"/>
    <lineage>
        <taxon>Bacteria</taxon>
        <taxon>Bacillati</taxon>
        <taxon>Actinomycetota</taxon>
        <taxon>Actinomycetes</taxon>
        <taxon>Mycobacteriales</taxon>
        <taxon>Dietziaceae</taxon>
        <taxon>Dietzia</taxon>
    </lineage>
</organism>
<feature type="region of interest" description="Disordered" evidence="5">
    <location>
        <begin position="209"/>
        <end position="248"/>
    </location>
</feature>
<dbReference type="OrthoDB" id="3762539at2"/>
<dbReference type="PANTHER" id="PTHR43735">
    <property type="entry name" value="APOPTOSIS-INDUCING FACTOR 1"/>
    <property type="match status" value="1"/>
</dbReference>
<dbReference type="GO" id="GO:0050660">
    <property type="term" value="F:flavin adenine dinucleotide binding"/>
    <property type="evidence" value="ECO:0007669"/>
    <property type="project" value="TreeGrafter"/>
</dbReference>
<evidence type="ECO:0000259" key="6">
    <source>
        <dbReference type="Pfam" id="PF07992"/>
    </source>
</evidence>
<evidence type="ECO:0000256" key="4">
    <source>
        <dbReference type="ARBA" id="ARBA00023002"/>
    </source>
</evidence>
<evidence type="ECO:0000256" key="3">
    <source>
        <dbReference type="ARBA" id="ARBA00022827"/>
    </source>
</evidence>
<sequence length="395" mass="42657">MSRPRIVVVGLGDTGVLTPIALRRHGDVVGITAKPEFVSGQELGLRLARPEAWTRDYRIAYSRFRGLDRVRIVHGSATALDTENRTVRVRLADGTAGDGTVAEEPYDVVVIATGVTNGFWRHPTLQDSRGVDADISLPHQRIADAGSVAIIGGGAAALSSAAQVAERWPDKNVDLYFPGDRALPHHHDLVWDRVRSRLESLGVGLHPGHRAELPAGDVAGGDGGDAANHNKNDDDDDEHLTSAPVSWTTGQAPTTADVVIWAIGRVTPNTGWLPAEMLDDRGFVRVEPTLRVAGHSDVFAVGDVAATDPLRTSARNRGHLLVARNIRAHLQGGPLRDYRPPRRRWGSVLGPLRDGLIVFTPPGRGVRVPAPASDVVLQRLITHQLIYGGVRKRSR</sequence>
<protein>
    <submittedName>
        <fullName evidence="7">Pyridine nucleotide-disulfide oxidoreductase</fullName>
    </submittedName>
</protein>
<evidence type="ECO:0000256" key="2">
    <source>
        <dbReference type="ARBA" id="ARBA00022630"/>
    </source>
</evidence>
<evidence type="ECO:0000256" key="1">
    <source>
        <dbReference type="ARBA" id="ARBA00006442"/>
    </source>
</evidence>
<evidence type="ECO:0000256" key="5">
    <source>
        <dbReference type="SAM" id="MobiDB-lite"/>
    </source>
</evidence>
<keyword evidence="3" id="KW-0274">FAD</keyword>
<dbReference type="Proteomes" id="UP000218810">
    <property type="component" value="Unassembled WGS sequence"/>
</dbReference>
<comment type="caution">
    <text evidence="7">The sequence shown here is derived from an EMBL/GenBank/DDBJ whole genome shotgun (WGS) entry which is preliminary data.</text>
</comment>
<keyword evidence="2" id="KW-0285">Flavoprotein</keyword>
<dbReference type="InterPro" id="IPR036188">
    <property type="entry name" value="FAD/NAD-bd_sf"/>
</dbReference>
<dbReference type="RefSeq" id="WP_095718252.1">
    <property type="nucleotide sequence ID" value="NZ_NTGA01000016.1"/>
</dbReference>
<dbReference type="AlphaFoldDB" id="A0A2A2WQ16"/>
<dbReference type="Gene3D" id="3.50.50.100">
    <property type="match status" value="1"/>
</dbReference>
<evidence type="ECO:0000313" key="7">
    <source>
        <dbReference type="EMBL" id="PAY23296.1"/>
    </source>
</evidence>